<gene>
    <name evidence="9" type="ORF">SO802_000391</name>
</gene>
<dbReference type="AlphaFoldDB" id="A0AAW2DU58"/>
<organism evidence="9 10">
    <name type="scientific">Lithocarpus litseifolius</name>
    <dbReference type="NCBI Taxonomy" id="425828"/>
    <lineage>
        <taxon>Eukaryota</taxon>
        <taxon>Viridiplantae</taxon>
        <taxon>Streptophyta</taxon>
        <taxon>Embryophyta</taxon>
        <taxon>Tracheophyta</taxon>
        <taxon>Spermatophyta</taxon>
        <taxon>Magnoliopsida</taxon>
        <taxon>eudicotyledons</taxon>
        <taxon>Gunneridae</taxon>
        <taxon>Pentapetalae</taxon>
        <taxon>rosids</taxon>
        <taxon>fabids</taxon>
        <taxon>Fagales</taxon>
        <taxon>Fagaceae</taxon>
        <taxon>Lithocarpus</taxon>
    </lineage>
</organism>
<dbReference type="PANTHER" id="PTHR24096:SF149">
    <property type="entry name" value="AMP-BINDING DOMAIN-CONTAINING PROTEIN-RELATED"/>
    <property type="match status" value="1"/>
</dbReference>
<keyword evidence="4" id="KW-0547">Nucleotide-binding</keyword>
<evidence type="ECO:0000256" key="3">
    <source>
        <dbReference type="ARBA" id="ARBA00022598"/>
    </source>
</evidence>
<keyword evidence="3" id="KW-0436">Ligase</keyword>
<reference evidence="9 10" key="1">
    <citation type="submission" date="2024-01" db="EMBL/GenBank/DDBJ databases">
        <title>A telomere-to-telomere, gap-free genome of sweet tea (Lithocarpus litseifolius).</title>
        <authorList>
            <person name="Zhou J."/>
        </authorList>
    </citation>
    <scope>NUCLEOTIDE SEQUENCE [LARGE SCALE GENOMIC DNA]</scope>
    <source>
        <strain evidence="9">Zhou-2022a</strain>
        <tissue evidence="9">Leaf</tissue>
    </source>
</reference>
<evidence type="ECO:0000259" key="8">
    <source>
        <dbReference type="Pfam" id="PF13193"/>
    </source>
</evidence>
<evidence type="ECO:0000256" key="2">
    <source>
        <dbReference type="ARBA" id="ARBA00012959"/>
    </source>
</evidence>
<dbReference type="Pfam" id="PF00501">
    <property type="entry name" value="AMP-binding"/>
    <property type="match status" value="1"/>
</dbReference>
<evidence type="ECO:0000256" key="5">
    <source>
        <dbReference type="ARBA" id="ARBA00022840"/>
    </source>
</evidence>
<proteinExistence type="inferred from homology"/>
<evidence type="ECO:0000313" key="9">
    <source>
        <dbReference type="EMBL" id="KAL0013322.1"/>
    </source>
</evidence>
<evidence type="ECO:0000256" key="4">
    <source>
        <dbReference type="ARBA" id="ARBA00022741"/>
    </source>
</evidence>
<dbReference type="Gene3D" id="3.40.50.12780">
    <property type="entry name" value="N-terminal domain of ligase-like"/>
    <property type="match status" value="1"/>
</dbReference>
<dbReference type="Proteomes" id="UP001459277">
    <property type="component" value="Unassembled WGS sequence"/>
</dbReference>
<dbReference type="FunFam" id="3.40.50.12780:FF:000003">
    <property type="entry name" value="Long-chain-fatty-acid--CoA ligase FadD"/>
    <property type="match status" value="1"/>
</dbReference>
<dbReference type="InterPro" id="IPR000873">
    <property type="entry name" value="AMP-dep_synth/lig_dom"/>
</dbReference>
<dbReference type="GO" id="GO:0016207">
    <property type="term" value="F:4-coumarate-CoA ligase activity"/>
    <property type="evidence" value="ECO:0007669"/>
    <property type="project" value="UniProtKB-EC"/>
</dbReference>
<evidence type="ECO:0000256" key="1">
    <source>
        <dbReference type="ARBA" id="ARBA00006432"/>
    </source>
</evidence>
<dbReference type="FunFam" id="3.30.300.30:FF:000007">
    <property type="entry name" value="4-coumarate--CoA ligase 2"/>
    <property type="match status" value="1"/>
</dbReference>
<dbReference type="Pfam" id="PF13193">
    <property type="entry name" value="AMP-binding_C"/>
    <property type="match status" value="1"/>
</dbReference>
<dbReference type="PANTHER" id="PTHR24096">
    <property type="entry name" value="LONG-CHAIN-FATTY-ACID--COA LIGASE"/>
    <property type="match status" value="1"/>
</dbReference>
<comment type="catalytic activity">
    <reaction evidence="6">
        <text>(E)-4-coumarate + ATP + CoA = (E)-4-coumaroyl-CoA + AMP + diphosphate</text>
        <dbReference type="Rhea" id="RHEA:19641"/>
        <dbReference type="ChEBI" id="CHEBI:12876"/>
        <dbReference type="ChEBI" id="CHEBI:30616"/>
        <dbReference type="ChEBI" id="CHEBI:33019"/>
        <dbReference type="ChEBI" id="CHEBI:57287"/>
        <dbReference type="ChEBI" id="CHEBI:85008"/>
        <dbReference type="ChEBI" id="CHEBI:456215"/>
        <dbReference type="EC" id="6.2.1.12"/>
    </reaction>
    <physiologicalReaction direction="left-to-right" evidence="6">
        <dbReference type="Rhea" id="RHEA:19642"/>
    </physiologicalReaction>
</comment>
<protein>
    <recommendedName>
        <fullName evidence="2">4-coumarate--CoA ligase</fullName>
        <ecNumber evidence="2">6.2.1.12</ecNumber>
    </recommendedName>
</protein>
<feature type="domain" description="AMP-binding enzyme C-terminal" evidence="8">
    <location>
        <begin position="452"/>
        <end position="527"/>
    </location>
</feature>
<dbReference type="InterPro" id="IPR045851">
    <property type="entry name" value="AMP-bd_C_sf"/>
</dbReference>
<sequence length="543" mass="59717">MESQKDLQEFIFRSKLPDIYIPNHLPLHTYCFENLSQFKDRPCLINGSNGATYTYAEVELISRKVASGLDKLGIKQGEVIMLLLQNCPEFVFAFLGASRIGAILTTANPFYTPAEVAKQAKAANTKFIITQGLYVEKVKDFAKENDIKVMCIDESPVEGYMHFAELTQADENEIPAVKINPDDVVALPYSSGTTGLPKGVMLTHRGLVTSVAQQVDGENPNLYFHKEDVILCVLPLFHIYSMNSVFLCGLRVGAAILIMQKFEIVKLLELVEKFKVSIAPFVPPIVLAIAKSPEVNKYDLSSIRTVMSGAAPMGKELEDAVRAKLPNAKLGQGYGMTEAGPLLAMCLAFAKEPFEVKSGACGTVVRNAEMKIVDPETGASLPRNQAGEICIRGSQIMKGYVNDPEATKRTIDNEGWLHTGDIGYMDDDDELFIVDRLKELIKYKGFQVAPAELEAMLIAHPNISDAAVVPLKDEAAGEVPVAFVVKSNGSKISEEDIKQYISRQVVFYKRINRVFFTDTIPKAPSGKILRKDLKARLAAGLAN</sequence>
<feature type="domain" description="AMP-dependent synthetase/ligase" evidence="7">
    <location>
        <begin position="33"/>
        <end position="400"/>
    </location>
</feature>
<dbReference type="SUPFAM" id="SSF56801">
    <property type="entry name" value="Acetyl-CoA synthetase-like"/>
    <property type="match status" value="1"/>
</dbReference>
<evidence type="ECO:0000259" key="7">
    <source>
        <dbReference type="Pfam" id="PF00501"/>
    </source>
</evidence>
<dbReference type="CDD" id="cd05904">
    <property type="entry name" value="4CL"/>
    <property type="match status" value="1"/>
</dbReference>
<dbReference type="Gene3D" id="3.30.300.30">
    <property type="match status" value="1"/>
</dbReference>
<dbReference type="InterPro" id="IPR025110">
    <property type="entry name" value="AMP-bd_C"/>
</dbReference>
<dbReference type="EC" id="6.2.1.12" evidence="2"/>
<dbReference type="PROSITE" id="PS00455">
    <property type="entry name" value="AMP_BINDING"/>
    <property type="match status" value="1"/>
</dbReference>
<accession>A0AAW2DU58</accession>
<dbReference type="EMBL" id="JAZDWU010000001">
    <property type="protein sequence ID" value="KAL0013322.1"/>
    <property type="molecule type" value="Genomic_DNA"/>
</dbReference>
<evidence type="ECO:0000313" key="10">
    <source>
        <dbReference type="Proteomes" id="UP001459277"/>
    </source>
</evidence>
<keyword evidence="10" id="KW-1185">Reference proteome</keyword>
<dbReference type="InterPro" id="IPR042099">
    <property type="entry name" value="ANL_N_sf"/>
</dbReference>
<comment type="caution">
    <text evidence="9">The sequence shown here is derived from an EMBL/GenBank/DDBJ whole genome shotgun (WGS) entry which is preliminary data.</text>
</comment>
<comment type="similarity">
    <text evidence="1">Belongs to the ATP-dependent AMP-binding enzyme family.</text>
</comment>
<dbReference type="GO" id="GO:0005524">
    <property type="term" value="F:ATP binding"/>
    <property type="evidence" value="ECO:0007669"/>
    <property type="project" value="UniProtKB-KW"/>
</dbReference>
<dbReference type="InterPro" id="IPR020845">
    <property type="entry name" value="AMP-binding_CS"/>
</dbReference>
<keyword evidence="5" id="KW-0067">ATP-binding</keyword>
<name>A0AAW2DU58_9ROSI</name>
<evidence type="ECO:0000256" key="6">
    <source>
        <dbReference type="ARBA" id="ARBA00034252"/>
    </source>
</evidence>